<reference evidence="1 2" key="1">
    <citation type="submission" date="2020-05" db="EMBL/GenBank/DDBJ databases">
        <authorList>
            <person name="Li K."/>
        </authorList>
    </citation>
    <scope>NUCLEOTIDE SEQUENCE [LARGE SCALE GENOMIC DNA]</scope>
    <source>
        <strain evidence="2">jing01</strain>
    </source>
</reference>
<protein>
    <submittedName>
        <fullName evidence="1">L,D-transpeptidase</fullName>
    </submittedName>
</protein>
<organism evidence="1 2">
    <name type="scientific">Streptomyces argyrophylli</name>
    <dbReference type="NCBI Taxonomy" id="2726118"/>
    <lineage>
        <taxon>Bacteria</taxon>
        <taxon>Bacillati</taxon>
        <taxon>Actinomycetota</taxon>
        <taxon>Actinomycetes</taxon>
        <taxon>Kitasatosporales</taxon>
        <taxon>Streptomycetaceae</taxon>
        <taxon>Streptomyces</taxon>
    </lineage>
</organism>
<gene>
    <name evidence="1" type="ORF">HKX69_16720</name>
</gene>
<dbReference type="RefSeq" id="WP_171154477.1">
    <property type="nucleotide sequence ID" value="NZ_CP053189.1"/>
</dbReference>
<dbReference type="KEGG" id="sarg:HKX69_16720"/>
<dbReference type="EMBL" id="CP053189">
    <property type="protein sequence ID" value="QJS10938.1"/>
    <property type="molecule type" value="Genomic_DNA"/>
</dbReference>
<dbReference type="GO" id="GO:0016740">
    <property type="term" value="F:transferase activity"/>
    <property type="evidence" value="ECO:0007669"/>
    <property type="project" value="InterPro"/>
</dbReference>
<proteinExistence type="predicted"/>
<keyword evidence="2" id="KW-1185">Reference proteome</keyword>
<dbReference type="CDD" id="cd16913">
    <property type="entry name" value="YkuD_like"/>
    <property type="match status" value="1"/>
</dbReference>
<evidence type="ECO:0000313" key="2">
    <source>
        <dbReference type="Proteomes" id="UP000502641"/>
    </source>
</evidence>
<dbReference type="Proteomes" id="UP000502641">
    <property type="component" value="Chromosome"/>
</dbReference>
<name>A0A6M4PI67_9ACTN</name>
<sequence>MLDGRPPVPRDRLRSADARRLYEHTAVGTKVTITGSGT</sequence>
<dbReference type="InterPro" id="IPR005490">
    <property type="entry name" value="LD_TPept_cat_dom"/>
</dbReference>
<accession>A0A6M4PI67</accession>
<dbReference type="AlphaFoldDB" id="A0A6M4PI67"/>
<evidence type="ECO:0000313" key="1">
    <source>
        <dbReference type="EMBL" id="QJS10938.1"/>
    </source>
</evidence>